<sequence>MSTKLILVLGATGAQGLAVIDALLAPAADGTPSPYSIRALTRDPESRRAKAIAARGVQIFKGDTNDLSSVAAALNGVYGAWINTDGFTVGEQREIYAGIRIFELAKQTSTIRHYVWSSLPYAFKRGGYKDIYKVDHLDAKGRVAEWLQMQESVVSDDNMSWTTVVTGPYLEVLSTKLFGPTTKLEDGTVVFASPIGDGHAPFVALPDIGFFARYTFDHRALTSAQTLEVASEMVGWDQLVETFTRVTGQKAVYKRLTVDEWLAHVPDTDRPVAVMGAPGSTTWGQNFGNFFRAYRDDVITKDMEWVRKVNPNGYTLEKWMRETGYDGSLLENILKIGEERHMRNVV</sequence>
<proteinExistence type="predicted"/>
<comment type="caution">
    <text evidence="1">The sequence shown here is derived from an EMBL/GenBank/DDBJ whole genome shotgun (WGS) entry which is preliminary data.</text>
</comment>
<gene>
    <name evidence="1" type="ORF">BV25DRAFT_1051834</name>
</gene>
<name>A0ACB8SUF7_9AGAM</name>
<keyword evidence="2" id="KW-1185">Reference proteome</keyword>
<organism evidence="1 2">
    <name type="scientific">Artomyces pyxidatus</name>
    <dbReference type="NCBI Taxonomy" id="48021"/>
    <lineage>
        <taxon>Eukaryota</taxon>
        <taxon>Fungi</taxon>
        <taxon>Dikarya</taxon>
        <taxon>Basidiomycota</taxon>
        <taxon>Agaricomycotina</taxon>
        <taxon>Agaricomycetes</taxon>
        <taxon>Russulales</taxon>
        <taxon>Auriscalpiaceae</taxon>
        <taxon>Artomyces</taxon>
    </lineage>
</organism>
<evidence type="ECO:0000313" key="2">
    <source>
        <dbReference type="Proteomes" id="UP000814140"/>
    </source>
</evidence>
<dbReference type="EMBL" id="MU277225">
    <property type="protein sequence ID" value="KAI0059561.1"/>
    <property type="molecule type" value="Genomic_DNA"/>
</dbReference>
<reference evidence="1" key="1">
    <citation type="submission" date="2021-03" db="EMBL/GenBank/DDBJ databases">
        <authorList>
            <consortium name="DOE Joint Genome Institute"/>
            <person name="Ahrendt S."/>
            <person name="Looney B.P."/>
            <person name="Miyauchi S."/>
            <person name="Morin E."/>
            <person name="Drula E."/>
            <person name="Courty P.E."/>
            <person name="Chicoki N."/>
            <person name="Fauchery L."/>
            <person name="Kohler A."/>
            <person name="Kuo A."/>
            <person name="Labutti K."/>
            <person name="Pangilinan J."/>
            <person name="Lipzen A."/>
            <person name="Riley R."/>
            <person name="Andreopoulos W."/>
            <person name="He G."/>
            <person name="Johnson J."/>
            <person name="Barry K.W."/>
            <person name="Grigoriev I.V."/>
            <person name="Nagy L."/>
            <person name="Hibbett D."/>
            <person name="Henrissat B."/>
            <person name="Matheny P.B."/>
            <person name="Labbe J."/>
            <person name="Martin F."/>
        </authorList>
    </citation>
    <scope>NUCLEOTIDE SEQUENCE</scope>
    <source>
        <strain evidence="1">HHB10654</strain>
    </source>
</reference>
<accession>A0ACB8SUF7</accession>
<protein>
    <submittedName>
        <fullName evidence="1">NAD-P-binding protein</fullName>
    </submittedName>
</protein>
<evidence type="ECO:0000313" key="1">
    <source>
        <dbReference type="EMBL" id="KAI0059561.1"/>
    </source>
</evidence>
<dbReference type="Proteomes" id="UP000814140">
    <property type="component" value="Unassembled WGS sequence"/>
</dbReference>
<reference evidence="1" key="2">
    <citation type="journal article" date="2022" name="New Phytol.">
        <title>Evolutionary transition to the ectomycorrhizal habit in the genomes of a hyperdiverse lineage of mushroom-forming fungi.</title>
        <authorList>
            <person name="Looney B."/>
            <person name="Miyauchi S."/>
            <person name="Morin E."/>
            <person name="Drula E."/>
            <person name="Courty P.E."/>
            <person name="Kohler A."/>
            <person name="Kuo A."/>
            <person name="LaButti K."/>
            <person name="Pangilinan J."/>
            <person name="Lipzen A."/>
            <person name="Riley R."/>
            <person name="Andreopoulos W."/>
            <person name="He G."/>
            <person name="Johnson J."/>
            <person name="Nolan M."/>
            <person name="Tritt A."/>
            <person name="Barry K.W."/>
            <person name="Grigoriev I.V."/>
            <person name="Nagy L.G."/>
            <person name="Hibbett D."/>
            <person name="Henrissat B."/>
            <person name="Matheny P.B."/>
            <person name="Labbe J."/>
            <person name="Martin F.M."/>
        </authorList>
    </citation>
    <scope>NUCLEOTIDE SEQUENCE</scope>
    <source>
        <strain evidence="1">HHB10654</strain>
    </source>
</reference>